<dbReference type="EMBL" id="VCGU01000001">
    <property type="protein sequence ID" value="TRY80489.1"/>
    <property type="molecule type" value="Genomic_DNA"/>
</dbReference>
<evidence type="ECO:0000256" key="1">
    <source>
        <dbReference type="SAM" id="MobiDB-lite"/>
    </source>
</evidence>
<feature type="compositionally biased region" description="Polar residues" evidence="1">
    <location>
        <begin position="113"/>
        <end position="123"/>
    </location>
</feature>
<dbReference type="AlphaFoldDB" id="A0A553PS35"/>
<evidence type="ECO:0000313" key="3">
    <source>
        <dbReference type="EMBL" id="TRY80489.1"/>
    </source>
</evidence>
<protein>
    <submittedName>
        <fullName evidence="3">Uncharacterized protein</fullName>
    </submittedName>
</protein>
<keyword evidence="2" id="KW-0732">Signal</keyword>
<feature type="region of interest" description="Disordered" evidence="1">
    <location>
        <begin position="101"/>
        <end position="126"/>
    </location>
</feature>
<gene>
    <name evidence="3" type="ORF">TCAL_15512</name>
</gene>
<dbReference type="Proteomes" id="UP000318571">
    <property type="component" value="Chromosome 12"/>
</dbReference>
<feature type="compositionally biased region" description="Basic and acidic residues" evidence="1">
    <location>
        <begin position="102"/>
        <end position="112"/>
    </location>
</feature>
<comment type="caution">
    <text evidence="3">The sequence shown here is derived from an EMBL/GenBank/DDBJ whole genome shotgun (WGS) entry which is preliminary data.</text>
</comment>
<keyword evidence="4" id="KW-1185">Reference proteome</keyword>
<feature type="signal peptide" evidence="2">
    <location>
        <begin position="1"/>
        <end position="16"/>
    </location>
</feature>
<name>A0A553PS35_TIGCA</name>
<reference evidence="3 4" key="1">
    <citation type="journal article" date="2018" name="Nat. Ecol. Evol.">
        <title>Genomic signatures of mitonuclear coevolution across populations of Tigriopus californicus.</title>
        <authorList>
            <person name="Barreto F.S."/>
            <person name="Watson E.T."/>
            <person name="Lima T.G."/>
            <person name="Willett C.S."/>
            <person name="Edmands S."/>
            <person name="Li W."/>
            <person name="Burton R.S."/>
        </authorList>
    </citation>
    <scope>NUCLEOTIDE SEQUENCE [LARGE SCALE GENOMIC DNA]</scope>
    <source>
        <strain evidence="3 4">San Diego</strain>
    </source>
</reference>
<evidence type="ECO:0000313" key="4">
    <source>
        <dbReference type="Proteomes" id="UP000318571"/>
    </source>
</evidence>
<feature type="non-terminal residue" evidence="3">
    <location>
        <position position="475"/>
    </location>
</feature>
<evidence type="ECO:0000256" key="2">
    <source>
        <dbReference type="SAM" id="SignalP"/>
    </source>
</evidence>
<accession>A0A553PS35</accession>
<organism evidence="3 4">
    <name type="scientific">Tigriopus californicus</name>
    <name type="common">Marine copepod</name>
    <dbReference type="NCBI Taxonomy" id="6832"/>
    <lineage>
        <taxon>Eukaryota</taxon>
        <taxon>Metazoa</taxon>
        <taxon>Ecdysozoa</taxon>
        <taxon>Arthropoda</taxon>
        <taxon>Crustacea</taxon>
        <taxon>Multicrustacea</taxon>
        <taxon>Hexanauplia</taxon>
        <taxon>Copepoda</taxon>
        <taxon>Harpacticoida</taxon>
        <taxon>Harpacticidae</taxon>
        <taxon>Tigriopus</taxon>
    </lineage>
</organism>
<feature type="chain" id="PRO_5021733352" evidence="2">
    <location>
        <begin position="17"/>
        <end position="475"/>
    </location>
</feature>
<proteinExistence type="predicted"/>
<sequence length="475" mass="53076">MNKCLLLLIGLTNVIAEDCDSENGVCFSQDTEKGVPWYEFDWKTYVRKDVLDEDKKDPVDRFGIHLLNSVDIGVNRTILKTRDRGTSRFSQPFRRCSSKTVFAKDGKADSTRSSRGRASNVASENRMGENLGGSSAALALVGRSHHDILLVHLHVHDSVDMNQARCIRMQIGRQIGSLFGELRLENPAPLNHLLGGVLLQNCRDGTHGGVGVIDWTSIGVLLLIITSGFVALVEDLLWHELIGRVPTNDARFGDRQFFGDLFVLVEMLADALAGIQDRLFTLFVMAVLEVLELETGIAHFPVRRTKGRQAELKAGLFNGFDNALVLLWDLAVIIIVFTHKSLLTMALRFFERIFLFEIALVFFQDFSIRLGGRVEDRPLEARLGAASEGVFQIQTLWGVGDRLVVGIQVKARFLALGILGRANPQHVAMFDFEDKTPVHVIRQLSHLTKHNLKINIASHEFRYANLESFKGDGHP</sequence>